<dbReference type="OrthoDB" id="5380555at2759"/>
<gene>
    <name evidence="1" type="ORF">Z518_03768</name>
</gene>
<keyword evidence="2" id="KW-1185">Reference proteome</keyword>
<dbReference type="GeneID" id="25291839"/>
<organism evidence="1 2">
    <name type="scientific">Rhinocladiella mackenziei CBS 650.93</name>
    <dbReference type="NCBI Taxonomy" id="1442369"/>
    <lineage>
        <taxon>Eukaryota</taxon>
        <taxon>Fungi</taxon>
        <taxon>Dikarya</taxon>
        <taxon>Ascomycota</taxon>
        <taxon>Pezizomycotina</taxon>
        <taxon>Eurotiomycetes</taxon>
        <taxon>Chaetothyriomycetidae</taxon>
        <taxon>Chaetothyriales</taxon>
        <taxon>Herpotrichiellaceae</taxon>
        <taxon>Rhinocladiella</taxon>
    </lineage>
</organism>
<dbReference type="RefSeq" id="XP_013272932.1">
    <property type="nucleotide sequence ID" value="XM_013417478.1"/>
</dbReference>
<accession>A0A0D2IRL9</accession>
<evidence type="ECO:0000313" key="2">
    <source>
        <dbReference type="Proteomes" id="UP000053617"/>
    </source>
</evidence>
<dbReference type="AlphaFoldDB" id="A0A0D2IRL9"/>
<dbReference type="EMBL" id="KN847477">
    <property type="protein sequence ID" value="KIX05796.1"/>
    <property type="molecule type" value="Genomic_DNA"/>
</dbReference>
<dbReference type="Proteomes" id="UP000053617">
    <property type="component" value="Unassembled WGS sequence"/>
</dbReference>
<dbReference type="HOGENOM" id="CLU_1066171_0_0_1"/>
<reference evidence="1 2" key="1">
    <citation type="submission" date="2015-01" db="EMBL/GenBank/DDBJ databases">
        <title>The Genome Sequence of Rhinocladiella mackenzie CBS 650.93.</title>
        <authorList>
            <consortium name="The Broad Institute Genomics Platform"/>
            <person name="Cuomo C."/>
            <person name="de Hoog S."/>
            <person name="Gorbushina A."/>
            <person name="Stielow B."/>
            <person name="Teixiera M."/>
            <person name="Abouelleil A."/>
            <person name="Chapman S.B."/>
            <person name="Priest M."/>
            <person name="Young S.K."/>
            <person name="Wortman J."/>
            <person name="Nusbaum C."/>
            <person name="Birren B."/>
        </authorList>
    </citation>
    <scope>NUCLEOTIDE SEQUENCE [LARGE SCALE GENOMIC DNA]</scope>
    <source>
        <strain evidence="1 2">CBS 650.93</strain>
    </source>
</reference>
<sequence length="214" mass="24383">MRNALHELAESGNPMDVLFGYCYLMRDRDVGDKAFEKTGENHRDSIMITILENPAIQPAVEYEVEKSTKGKGFVDLRITTKNCYTLIEFKNIQIPYLELDGEDNLDKTQRLEAMRLDQILGLKFKGDKWRTGITIRDWIDGKCKAPISGSVRKQLQSYIAGETVQKEIVGKKSRAFATVIVGSRRILVREMDRHGKWVGKFQLTGWKGSPSVIN</sequence>
<dbReference type="VEuPathDB" id="FungiDB:Z518_03768"/>
<name>A0A0D2IRL9_9EURO</name>
<evidence type="ECO:0000313" key="1">
    <source>
        <dbReference type="EMBL" id="KIX05796.1"/>
    </source>
</evidence>
<proteinExistence type="predicted"/>
<protein>
    <submittedName>
        <fullName evidence="1">Uncharacterized protein</fullName>
    </submittedName>
</protein>